<dbReference type="EMBL" id="CM039177">
    <property type="protein sequence ID" value="KAH9696891.1"/>
    <property type="molecule type" value="Genomic_DNA"/>
</dbReference>
<reference evidence="2" key="1">
    <citation type="journal article" date="2023" name="Hortic. Res.">
        <title>A chromosome-level phased genome enabling allele-level studies in sweet orange: a case study on citrus Huanglongbing tolerance.</title>
        <authorList>
            <person name="Wu B."/>
            <person name="Yu Q."/>
            <person name="Deng Z."/>
            <person name="Duan Y."/>
            <person name="Luo F."/>
            <person name="Gmitter F. Jr."/>
        </authorList>
    </citation>
    <scope>NUCLEOTIDE SEQUENCE [LARGE SCALE GENOMIC DNA]</scope>
    <source>
        <strain evidence="2">cv. Valencia</strain>
    </source>
</reference>
<evidence type="ECO:0000313" key="2">
    <source>
        <dbReference type="Proteomes" id="UP000829398"/>
    </source>
</evidence>
<name>A0ACB8IKI7_CITSI</name>
<organism evidence="1 2">
    <name type="scientific">Citrus sinensis</name>
    <name type="common">Sweet orange</name>
    <name type="synonym">Citrus aurantium var. sinensis</name>
    <dbReference type="NCBI Taxonomy" id="2711"/>
    <lineage>
        <taxon>Eukaryota</taxon>
        <taxon>Viridiplantae</taxon>
        <taxon>Streptophyta</taxon>
        <taxon>Embryophyta</taxon>
        <taxon>Tracheophyta</taxon>
        <taxon>Spermatophyta</taxon>
        <taxon>Magnoliopsida</taxon>
        <taxon>eudicotyledons</taxon>
        <taxon>Gunneridae</taxon>
        <taxon>Pentapetalae</taxon>
        <taxon>rosids</taxon>
        <taxon>malvids</taxon>
        <taxon>Sapindales</taxon>
        <taxon>Rutaceae</taxon>
        <taxon>Aurantioideae</taxon>
        <taxon>Citrus</taxon>
    </lineage>
</organism>
<evidence type="ECO:0000313" key="1">
    <source>
        <dbReference type="EMBL" id="KAH9696891.1"/>
    </source>
</evidence>
<accession>A0ACB8IKI7</accession>
<gene>
    <name evidence="1" type="ORF">KPL71_023373</name>
</gene>
<keyword evidence="2" id="KW-1185">Reference proteome</keyword>
<comment type="caution">
    <text evidence="1">The sequence shown here is derived from an EMBL/GenBank/DDBJ whole genome shotgun (WGS) entry which is preliminary data.</text>
</comment>
<sequence length="405" mass="45502">MKTSLEKSSPPPIENNRSTKRVKFRAQGVDGDNPPPVSFRDKLLETRMEMEEEFMGKEEDIDIDIGDVVIEREGFLLATSFFPESSFTTSETMAINSSREIVGKIYWIQVLEKTSSVVAWIRLLRIPLHYYHKKVLRLLGQVIRNVICIDYNTESATRGKFTRIAVEVSLDKSLCSQFLLNGKIQKVECESLPTICFECGIYGLLSSSCPKKTANAVPEKDTHSFLDRTEEVEAAVQSANPRFRPWIVVAKKGNHKARKESVTIPEQNRADLGMNGQGSRFGPLMIVNENDEGIISNNTTTVQESRRQSTISPTTHVTMPKRITKNSSITKTFTNPTFNNNANNAPPSDPSTMKHKGVLHAHAKPNHVPMHEVAARKKPSYPHKAISNDSFVPLPRAQTRRNTQL</sequence>
<proteinExistence type="predicted"/>
<protein>
    <submittedName>
        <fullName evidence="1">Uncharacterized protein</fullName>
    </submittedName>
</protein>
<dbReference type="Proteomes" id="UP000829398">
    <property type="component" value="Chromosome 8"/>
</dbReference>